<dbReference type="AlphaFoldDB" id="A0A0M3HSY5"/>
<dbReference type="WBParaSite" id="ALUE_0000567301-mRNA-1">
    <property type="protein sequence ID" value="ALUE_0000567301-mRNA-1"/>
    <property type="gene ID" value="ALUE_0000567301"/>
</dbReference>
<evidence type="ECO:0000313" key="2">
    <source>
        <dbReference type="WBParaSite" id="ALUE_0000567301-mRNA-1"/>
    </source>
</evidence>
<sequence length="98" mass="11293">MNVCGEERDVKENERRCVAFTASFQRSSGWRFQEIPRNPMVMDRGATSRKLHSPQISSYVNFVSETPVVLNRDLKTEIPSAEFPFGIGVFITFEQEDF</sequence>
<keyword evidence="1" id="KW-1185">Reference proteome</keyword>
<organism evidence="1 2">
    <name type="scientific">Ascaris lumbricoides</name>
    <name type="common">Giant roundworm</name>
    <dbReference type="NCBI Taxonomy" id="6252"/>
    <lineage>
        <taxon>Eukaryota</taxon>
        <taxon>Metazoa</taxon>
        <taxon>Ecdysozoa</taxon>
        <taxon>Nematoda</taxon>
        <taxon>Chromadorea</taxon>
        <taxon>Rhabditida</taxon>
        <taxon>Spirurina</taxon>
        <taxon>Ascaridomorpha</taxon>
        <taxon>Ascaridoidea</taxon>
        <taxon>Ascarididae</taxon>
        <taxon>Ascaris</taxon>
    </lineage>
</organism>
<name>A0A0M3HSY5_ASCLU</name>
<protein>
    <submittedName>
        <fullName evidence="2">Uncharacterized protein</fullName>
    </submittedName>
</protein>
<proteinExistence type="predicted"/>
<evidence type="ECO:0000313" key="1">
    <source>
        <dbReference type="Proteomes" id="UP000036681"/>
    </source>
</evidence>
<accession>A0A0M3HSY5</accession>
<reference evidence="2" key="1">
    <citation type="submission" date="2017-02" db="UniProtKB">
        <authorList>
            <consortium name="WormBaseParasite"/>
        </authorList>
    </citation>
    <scope>IDENTIFICATION</scope>
</reference>
<dbReference type="Proteomes" id="UP000036681">
    <property type="component" value="Unplaced"/>
</dbReference>